<comment type="similarity">
    <text evidence="1">Belongs to the glycosyl hydrolase 9 (cellulase E) family.</text>
</comment>
<dbReference type="EMBL" id="LAZR01009465">
    <property type="protein sequence ID" value="KKM72470.1"/>
    <property type="molecule type" value="Genomic_DNA"/>
</dbReference>
<dbReference type="InterPro" id="IPR014756">
    <property type="entry name" value="Ig_E-set"/>
</dbReference>
<organism evidence="3">
    <name type="scientific">marine sediment metagenome</name>
    <dbReference type="NCBI Taxonomy" id="412755"/>
    <lineage>
        <taxon>unclassified sequences</taxon>
        <taxon>metagenomes</taxon>
        <taxon>ecological metagenomes</taxon>
    </lineage>
</organism>
<dbReference type="SUPFAM" id="SSF81296">
    <property type="entry name" value="E set domains"/>
    <property type="match status" value="1"/>
</dbReference>
<dbReference type="InterPro" id="IPR013783">
    <property type="entry name" value="Ig-like_fold"/>
</dbReference>
<dbReference type="GO" id="GO:0008810">
    <property type="term" value="F:cellulase activity"/>
    <property type="evidence" value="ECO:0007669"/>
    <property type="project" value="InterPro"/>
</dbReference>
<dbReference type="Pfam" id="PF02927">
    <property type="entry name" value="CelD_N"/>
    <property type="match status" value="1"/>
</dbReference>
<comment type="caution">
    <text evidence="3">The sequence shown here is derived from an EMBL/GenBank/DDBJ whole genome shotgun (WGS) entry which is preliminary data.</text>
</comment>
<feature type="non-terminal residue" evidence="3">
    <location>
        <position position="332"/>
    </location>
</feature>
<dbReference type="Gene3D" id="2.60.120.260">
    <property type="entry name" value="Galactose-binding domain-like"/>
    <property type="match status" value="1"/>
</dbReference>
<name>A0A0F9M751_9ZZZZ</name>
<reference evidence="3" key="1">
    <citation type="journal article" date="2015" name="Nature">
        <title>Complex archaea that bridge the gap between prokaryotes and eukaryotes.</title>
        <authorList>
            <person name="Spang A."/>
            <person name="Saw J.H."/>
            <person name="Jorgensen S.L."/>
            <person name="Zaremba-Niedzwiedzka K."/>
            <person name="Martijn J."/>
            <person name="Lind A.E."/>
            <person name="van Eijk R."/>
            <person name="Schleper C."/>
            <person name="Guy L."/>
            <person name="Ettema T.J."/>
        </authorList>
    </citation>
    <scope>NUCLEOTIDE SEQUENCE</scope>
</reference>
<evidence type="ECO:0000313" key="3">
    <source>
        <dbReference type="EMBL" id="KKM72470.1"/>
    </source>
</evidence>
<dbReference type="GO" id="GO:0005975">
    <property type="term" value="P:carbohydrate metabolic process"/>
    <property type="evidence" value="ECO:0007669"/>
    <property type="project" value="InterPro"/>
</dbReference>
<proteinExistence type="inferred from homology"/>
<dbReference type="Gene3D" id="2.60.40.10">
    <property type="entry name" value="Immunoglobulins"/>
    <property type="match status" value="1"/>
</dbReference>
<dbReference type="InterPro" id="IPR004197">
    <property type="entry name" value="Cellulase_Ig-like"/>
</dbReference>
<accession>A0A0F9M751</accession>
<dbReference type="AlphaFoldDB" id="A0A0F9M751"/>
<feature type="domain" description="Cellulase Ig-like" evidence="2">
    <location>
        <begin position="251"/>
        <end position="326"/>
    </location>
</feature>
<evidence type="ECO:0000256" key="1">
    <source>
        <dbReference type="ARBA" id="ARBA00007072"/>
    </source>
</evidence>
<dbReference type="CDD" id="cd02850">
    <property type="entry name" value="E_set_Cellulase_N"/>
    <property type="match status" value="1"/>
</dbReference>
<gene>
    <name evidence="3" type="ORF">LCGC14_1420240</name>
</gene>
<protein>
    <recommendedName>
        <fullName evidence="2">Cellulase Ig-like domain-containing protein</fullName>
    </recommendedName>
</protein>
<sequence length="332" mass="37296">MNRLLLLVSLGCISNQIAAQNQISADPELEKDIIQSGIIHSPLQLNYLNSFEAKELNKKVLYNQLLVKTNTISNWSHSGYGKISLSKEKSTSDAGSLKMEFPTYTGKRAQGSKEDPDYATYGNCTATFDVNHENWEKYNRIAFKIFPDCEGSRVVNIDFIIKNGSSLTKSNYNRQSGNHLLNLKNHEWNTCFLDLGEYQRDSISQISFNVSLKGKDITTGDAVIYYIDTIELQQIENQEKVSGWMPGQNTVVYSTTGYMLDGEKTAIVNMDENYHKNRFWLIDPSNGNVAYSGPIRTDVTTTGTYAIADFSDFKIPGNYQLKVGDSSTAAFR</sequence>
<evidence type="ECO:0000259" key="2">
    <source>
        <dbReference type="Pfam" id="PF02927"/>
    </source>
</evidence>